<dbReference type="RefSeq" id="WP_377872757.1">
    <property type="nucleotide sequence ID" value="NZ_JBHMAY010000040.1"/>
</dbReference>
<evidence type="ECO:0000256" key="1">
    <source>
        <dbReference type="SAM" id="MobiDB-lite"/>
    </source>
</evidence>
<gene>
    <name evidence="3" type="ORF">ACFORO_31110</name>
</gene>
<keyword evidence="2" id="KW-0812">Transmembrane</keyword>
<sequence length="145" mass="14965">MSDLGESRSTFSRIATAVGIGAAIIAVLVAWCVGANYLAQLTAGEQLTCRLRNLVPWSGLGVTLWQVSSLVLFLLAGAGISALLGRIGVRKAALGICAALVILFTWGYVAATHVVMHKVADHGTSVSVPTTPPGGPQPVDRCQGL</sequence>
<organism evidence="3 4">
    <name type="scientific">Amycolatopsis halotolerans</name>
    <dbReference type="NCBI Taxonomy" id="330083"/>
    <lineage>
        <taxon>Bacteria</taxon>
        <taxon>Bacillati</taxon>
        <taxon>Actinomycetota</taxon>
        <taxon>Actinomycetes</taxon>
        <taxon>Pseudonocardiales</taxon>
        <taxon>Pseudonocardiaceae</taxon>
        <taxon>Amycolatopsis</taxon>
    </lineage>
</organism>
<accession>A0ABV7QP45</accession>
<evidence type="ECO:0000313" key="3">
    <source>
        <dbReference type="EMBL" id="MFC3514657.1"/>
    </source>
</evidence>
<name>A0ABV7QP45_9PSEU</name>
<feature type="transmembrane region" description="Helical" evidence="2">
    <location>
        <begin position="59"/>
        <end position="85"/>
    </location>
</feature>
<feature type="region of interest" description="Disordered" evidence="1">
    <location>
        <begin position="126"/>
        <end position="145"/>
    </location>
</feature>
<evidence type="ECO:0000313" key="4">
    <source>
        <dbReference type="Proteomes" id="UP001595764"/>
    </source>
</evidence>
<reference evidence="4" key="1">
    <citation type="journal article" date="2019" name="Int. J. Syst. Evol. Microbiol.">
        <title>The Global Catalogue of Microorganisms (GCM) 10K type strain sequencing project: providing services to taxonomists for standard genome sequencing and annotation.</title>
        <authorList>
            <consortium name="The Broad Institute Genomics Platform"/>
            <consortium name="The Broad Institute Genome Sequencing Center for Infectious Disease"/>
            <person name="Wu L."/>
            <person name="Ma J."/>
        </authorList>
    </citation>
    <scope>NUCLEOTIDE SEQUENCE [LARGE SCALE GENOMIC DNA]</scope>
    <source>
        <strain evidence="4">CGMCC 4.7682</strain>
    </source>
</reference>
<evidence type="ECO:0000256" key="2">
    <source>
        <dbReference type="SAM" id="Phobius"/>
    </source>
</evidence>
<comment type="caution">
    <text evidence="3">The sequence shown here is derived from an EMBL/GenBank/DDBJ whole genome shotgun (WGS) entry which is preliminary data.</text>
</comment>
<keyword evidence="4" id="KW-1185">Reference proteome</keyword>
<dbReference type="EMBL" id="JBHRWI010000042">
    <property type="protein sequence ID" value="MFC3514657.1"/>
    <property type="molecule type" value="Genomic_DNA"/>
</dbReference>
<keyword evidence="2" id="KW-0472">Membrane</keyword>
<keyword evidence="2" id="KW-1133">Transmembrane helix</keyword>
<feature type="transmembrane region" description="Helical" evidence="2">
    <location>
        <begin position="12"/>
        <end position="39"/>
    </location>
</feature>
<proteinExistence type="predicted"/>
<dbReference type="Proteomes" id="UP001595764">
    <property type="component" value="Unassembled WGS sequence"/>
</dbReference>
<protein>
    <submittedName>
        <fullName evidence="3">Uncharacterized protein</fullName>
    </submittedName>
</protein>
<feature type="transmembrane region" description="Helical" evidence="2">
    <location>
        <begin position="92"/>
        <end position="111"/>
    </location>
</feature>